<feature type="binding site" evidence="7">
    <location>
        <position position="69"/>
    </location>
    <ligand>
        <name>shikimate</name>
        <dbReference type="ChEBI" id="CHEBI:36208"/>
    </ligand>
</feature>
<comment type="function">
    <text evidence="7">Involved in the biosynthesis of the chorismate, which leads to the biosynthesis of aromatic amino acids. Catalyzes the reversible NADPH linked reduction of 3-dehydroshikimate (DHSA) to yield shikimate (SA).</text>
</comment>
<feature type="binding site" evidence="7">
    <location>
        <position position="265"/>
    </location>
    <ligand>
        <name>shikimate</name>
        <dbReference type="ChEBI" id="CHEBI:36208"/>
    </ligand>
</feature>
<dbReference type="InterPro" id="IPR036291">
    <property type="entry name" value="NAD(P)-bd_dom_sf"/>
</dbReference>
<comment type="catalytic activity">
    <reaction evidence="7">
        <text>shikimate + NADP(+) = 3-dehydroshikimate + NADPH + H(+)</text>
        <dbReference type="Rhea" id="RHEA:17737"/>
        <dbReference type="ChEBI" id="CHEBI:15378"/>
        <dbReference type="ChEBI" id="CHEBI:16630"/>
        <dbReference type="ChEBI" id="CHEBI:36208"/>
        <dbReference type="ChEBI" id="CHEBI:57783"/>
        <dbReference type="ChEBI" id="CHEBI:58349"/>
        <dbReference type="EC" id="1.1.1.25"/>
    </reaction>
</comment>
<evidence type="ECO:0000256" key="7">
    <source>
        <dbReference type="HAMAP-Rule" id="MF_00222"/>
    </source>
</evidence>
<evidence type="ECO:0000256" key="1">
    <source>
        <dbReference type="ARBA" id="ARBA00004871"/>
    </source>
</evidence>
<feature type="binding site" evidence="7">
    <location>
        <position position="94"/>
    </location>
    <ligand>
        <name>shikimate</name>
        <dbReference type="ChEBI" id="CHEBI:36208"/>
    </ligand>
</feature>
<dbReference type="NCBIfam" id="TIGR00507">
    <property type="entry name" value="aroE"/>
    <property type="match status" value="1"/>
</dbReference>
<feature type="domain" description="SDH C-terminal" evidence="9">
    <location>
        <begin position="258"/>
        <end position="284"/>
    </location>
</feature>
<feature type="active site" description="Proton acceptor" evidence="7">
    <location>
        <position position="73"/>
    </location>
</feature>
<protein>
    <recommendedName>
        <fullName evidence="2 7">Shikimate dehydrogenase (NADP(+))</fullName>
        <shortName evidence="7">SDH</shortName>
        <ecNumber evidence="2 7">1.1.1.25</ecNumber>
    </recommendedName>
</protein>
<reference evidence="10" key="1">
    <citation type="submission" date="2016-06" db="EMBL/GenBank/DDBJ databases">
        <authorList>
            <person name="Van Tyne D."/>
        </authorList>
    </citation>
    <scope>NUCLEOTIDE SEQUENCE</scope>
    <source>
        <strain evidence="10">JM9A</strain>
    </source>
</reference>
<evidence type="ECO:0000256" key="2">
    <source>
        <dbReference type="ARBA" id="ARBA00012962"/>
    </source>
</evidence>
<keyword evidence="11" id="KW-1185">Reference proteome</keyword>
<feature type="binding site" evidence="7">
    <location>
        <begin position="133"/>
        <end position="137"/>
    </location>
    <ligand>
        <name>NADP(+)</name>
        <dbReference type="ChEBI" id="CHEBI:58349"/>
    </ligand>
</feature>
<dbReference type="InterPro" id="IPR041121">
    <property type="entry name" value="SDH_C"/>
</dbReference>
<keyword evidence="3 7" id="KW-0028">Amino-acid biosynthesis</keyword>
<evidence type="ECO:0000256" key="5">
    <source>
        <dbReference type="ARBA" id="ARBA00023002"/>
    </source>
</evidence>
<dbReference type="CDD" id="cd01065">
    <property type="entry name" value="NAD_bind_Shikimate_DH"/>
    <property type="match status" value="1"/>
</dbReference>
<dbReference type="InterPro" id="IPR022893">
    <property type="entry name" value="Shikimate_DH_fam"/>
</dbReference>
<keyword evidence="4 7" id="KW-0521">NADP</keyword>
<name>A0ABV0F1K4_9ENTE</name>
<feature type="binding site" evidence="7">
    <location>
        <position position="235"/>
    </location>
    <ligand>
        <name>NADP(+)</name>
        <dbReference type="ChEBI" id="CHEBI:58349"/>
    </ligand>
</feature>
<feature type="binding site" evidence="7">
    <location>
        <position position="258"/>
    </location>
    <ligand>
        <name>NADP(+)</name>
        <dbReference type="ChEBI" id="CHEBI:58349"/>
    </ligand>
</feature>
<dbReference type="EMBL" id="MAEI02000001">
    <property type="protein sequence ID" value="MEO1781938.1"/>
    <property type="molecule type" value="Genomic_DNA"/>
</dbReference>
<reference evidence="10" key="2">
    <citation type="submission" date="2024-02" db="EMBL/GenBank/DDBJ databases">
        <title>The Genome Sequence of Enterococcus diestrammenae JM9A.</title>
        <authorList>
            <person name="Earl A."/>
            <person name="Manson A."/>
            <person name="Gilmore M."/>
            <person name="Sanders J."/>
            <person name="Shea T."/>
            <person name="Howe W."/>
            <person name="Livny J."/>
            <person name="Cuomo C."/>
            <person name="Neafsey D."/>
            <person name="Birren B."/>
        </authorList>
    </citation>
    <scope>NUCLEOTIDE SEQUENCE</scope>
    <source>
        <strain evidence="10">JM9A</strain>
    </source>
</reference>
<dbReference type="Gene3D" id="3.40.50.720">
    <property type="entry name" value="NAD(P)-binding Rossmann-like Domain"/>
    <property type="match status" value="1"/>
</dbReference>
<keyword evidence="5 7" id="KW-0560">Oxidoreductase</keyword>
<dbReference type="PANTHER" id="PTHR21089">
    <property type="entry name" value="SHIKIMATE DEHYDROGENASE"/>
    <property type="match status" value="1"/>
</dbReference>
<evidence type="ECO:0000256" key="6">
    <source>
        <dbReference type="ARBA" id="ARBA00023141"/>
    </source>
</evidence>
<dbReference type="SUPFAM" id="SSF51735">
    <property type="entry name" value="NAD(P)-binding Rossmann-fold domains"/>
    <property type="match status" value="1"/>
</dbReference>
<accession>A0ABV0F1K4</accession>
<feature type="binding site" evidence="7">
    <location>
        <position position="237"/>
    </location>
    <ligand>
        <name>shikimate</name>
        <dbReference type="ChEBI" id="CHEBI:36208"/>
    </ligand>
</feature>
<gene>
    <name evidence="7" type="primary">aroE</name>
    <name evidence="10" type="ORF">BAU18_001531</name>
</gene>
<dbReference type="NCBIfam" id="NF001319">
    <property type="entry name" value="PRK00258.3-3"/>
    <property type="match status" value="1"/>
</dbReference>
<dbReference type="Pfam" id="PF08501">
    <property type="entry name" value="Shikimate_dh_N"/>
    <property type="match status" value="1"/>
</dbReference>
<feature type="domain" description="Shikimate dehydrogenase substrate binding N-terminal" evidence="8">
    <location>
        <begin position="14"/>
        <end position="96"/>
    </location>
</feature>
<dbReference type="RefSeq" id="WP_161869230.1">
    <property type="nucleotide sequence ID" value="NZ_MAEI02000001.1"/>
</dbReference>
<feature type="binding site" evidence="7">
    <location>
        <position position="109"/>
    </location>
    <ligand>
        <name>shikimate</name>
        <dbReference type="ChEBI" id="CHEBI:36208"/>
    </ligand>
</feature>
<comment type="similarity">
    <text evidence="7">Belongs to the shikimate dehydrogenase family.</text>
</comment>
<dbReference type="Proteomes" id="UP001429357">
    <property type="component" value="Unassembled WGS sequence"/>
</dbReference>
<evidence type="ECO:0000313" key="11">
    <source>
        <dbReference type="Proteomes" id="UP001429357"/>
    </source>
</evidence>
<evidence type="ECO:0000259" key="9">
    <source>
        <dbReference type="Pfam" id="PF18317"/>
    </source>
</evidence>
<comment type="caution">
    <text evidence="7">Lacks conserved residue(s) required for the propagation of feature annotation.</text>
</comment>
<evidence type="ECO:0000313" key="10">
    <source>
        <dbReference type="EMBL" id="MEO1781938.1"/>
    </source>
</evidence>
<keyword evidence="6 7" id="KW-0057">Aromatic amino acid biosynthesis</keyword>
<dbReference type="Gene3D" id="3.40.50.10860">
    <property type="entry name" value="Leucine Dehydrogenase, chain A, domain 1"/>
    <property type="match status" value="1"/>
</dbReference>
<organism evidence="10 11">
    <name type="scientific">Enterococcus diestrammenae</name>
    <dbReference type="NCBI Taxonomy" id="1155073"/>
    <lineage>
        <taxon>Bacteria</taxon>
        <taxon>Bacillati</taxon>
        <taxon>Bacillota</taxon>
        <taxon>Bacilli</taxon>
        <taxon>Lactobacillales</taxon>
        <taxon>Enterococcaceae</taxon>
        <taxon>Enterococcus</taxon>
    </lineage>
</organism>
<dbReference type="InterPro" id="IPR011342">
    <property type="entry name" value="Shikimate_DH"/>
</dbReference>
<dbReference type="InterPro" id="IPR013708">
    <property type="entry name" value="Shikimate_DH-bd_N"/>
</dbReference>
<dbReference type="HAMAP" id="MF_00222">
    <property type="entry name" value="Shikimate_DH_AroE"/>
    <property type="match status" value="1"/>
</dbReference>
<dbReference type="Pfam" id="PF18317">
    <property type="entry name" value="SDH_C"/>
    <property type="match status" value="1"/>
</dbReference>
<evidence type="ECO:0000256" key="3">
    <source>
        <dbReference type="ARBA" id="ARBA00022605"/>
    </source>
</evidence>
<dbReference type="PANTHER" id="PTHR21089:SF1">
    <property type="entry name" value="BIFUNCTIONAL 3-DEHYDROQUINATE DEHYDRATASE_SHIKIMATE DEHYDROGENASE, CHLOROPLASTIC"/>
    <property type="match status" value="1"/>
</dbReference>
<dbReference type="InterPro" id="IPR046346">
    <property type="entry name" value="Aminoacid_DH-like_N_sf"/>
</dbReference>
<comment type="pathway">
    <text evidence="1 7">Metabolic intermediate biosynthesis; chorismate biosynthesis; chorismate from D-erythrose 4-phosphate and phosphoenolpyruvate: step 4/7.</text>
</comment>
<comment type="caution">
    <text evidence="10">The sequence shown here is derived from an EMBL/GenBank/DDBJ whole genome shotgun (WGS) entry which is preliminary data.</text>
</comment>
<evidence type="ECO:0000256" key="4">
    <source>
        <dbReference type="ARBA" id="ARBA00022857"/>
    </source>
</evidence>
<dbReference type="SUPFAM" id="SSF53223">
    <property type="entry name" value="Aminoacid dehydrogenase-like, N-terminal domain"/>
    <property type="match status" value="1"/>
</dbReference>
<evidence type="ECO:0000259" key="8">
    <source>
        <dbReference type="Pfam" id="PF08501"/>
    </source>
</evidence>
<proteinExistence type="inferred from homology"/>
<dbReference type="EC" id="1.1.1.25" evidence="2 7"/>
<comment type="subunit">
    <text evidence="7">Homodimer.</text>
</comment>
<sequence>MTAIITGHTRLAGLLGNPTRHSISPEMHTTAFEKTGIDAVYLSFDIKENEVADAISAIRTLSFIGANVTMPYKMAVIPHLDQLTPAAKLIGAVNTIVPKNGKLEGHNTDGIGFMRSLADLEVDPIGKQLTILGAGGASTAIIAQAALDGVKTIHVFNRKDHFYDQIHEKLAKIAQATGCDIALYDLAGPQQQLADSLAASCLLVNATRVGMAPALAEMALPEETLLHPDLAVYDVIYEPRQTHLLKVASERGLKTANGLGMLLYQGAAAFEAWTGKEMPLAAVRPLLNN</sequence>
<feature type="binding site" evidence="7">
    <location>
        <begin position="22"/>
        <end position="24"/>
    </location>
    <ligand>
        <name>shikimate</name>
        <dbReference type="ChEBI" id="CHEBI:36208"/>
    </ligand>
</feature>